<sequence>MHFSELVHYPIASHDRRKTHHRGEPLVVVVTYSNTKLFSSILGCFCLHDIVIVTAYAPSKAAMKARVSGNSIPLETSQGFWGGKGGLKRPFWFISLKGKAHWQAS</sequence>
<evidence type="ECO:0000313" key="1">
    <source>
        <dbReference type="EMBL" id="GMH23858.1"/>
    </source>
</evidence>
<dbReference type="AlphaFoldDB" id="A0AAD3T6T6"/>
<organism evidence="1 2">
    <name type="scientific">Nepenthes gracilis</name>
    <name type="common">Slender pitcher plant</name>
    <dbReference type="NCBI Taxonomy" id="150966"/>
    <lineage>
        <taxon>Eukaryota</taxon>
        <taxon>Viridiplantae</taxon>
        <taxon>Streptophyta</taxon>
        <taxon>Embryophyta</taxon>
        <taxon>Tracheophyta</taxon>
        <taxon>Spermatophyta</taxon>
        <taxon>Magnoliopsida</taxon>
        <taxon>eudicotyledons</taxon>
        <taxon>Gunneridae</taxon>
        <taxon>Pentapetalae</taxon>
        <taxon>Caryophyllales</taxon>
        <taxon>Nepenthaceae</taxon>
        <taxon>Nepenthes</taxon>
    </lineage>
</organism>
<accession>A0AAD3T6T6</accession>
<dbReference type="Proteomes" id="UP001279734">
    <property type="component" value="Unassembled WGS sequence"/>
</dbReference>
<reference evidence="1" key="1">
    <citation type="submission" date="2023-05" db="EMBL/GenBank/DDBJ databases">
        <title>Nepenthes gracilis genome sequencing.</title>
        <authorList>
            <person name="Fukushima K."/>
        </authorList>
    </citation>
    <scope>NUCLEOTIDE SEQUENCE</scope>
    <source>
        <strain evidence="1">SING2019-196</strain>
    </source>
</reference>
<name>A0AAD3T6T6_NEPGR</name>
<comment type="caution">
    <text evidence="1">The sequence shown here is derived from an EMBL/GenBank/DDBJ whole genome shotgun (WGS) entry which is preliminary data.</text>
</comment>
<protein>
    <submittedName>
        <fullName evidence="1">Uncharacterized protein</fullName>
    </submittedName>
</protein>
<proteinExistence type="predicted"/>
<evidence type="ECO:0000313" key="2">
    <source>
        <dbReference type="Proteomes" id="UP001279734"/>
    </source>
</evidence>
<keyword evidence="2" id="KW-1185">Reference proteome</keyword>
<gene>
    <name evidence="1" type="ORF">Nepgr_025701</name>
</gene>
<dbReference type="EMBL" id="BSYO01000027">
    <property type="protein sequence ID" value="GMH23858.1"/>
    <property type="molecule type" value="Genomic_DNA"/>
</dbReference>